<proteinExistence type="predicted"/>
<evidence type="ECO:0000313" key="2">
    <source>
        <dbReference type="EMBL" id="GIY69776.1"/>
    </source>
</evidence>
<dbReference type="EMBL" id="BPLR01014584">
    <property type="protein sequence ID" value="GIY69776.1"/>
    <property type="molecule type" value="Genomic_DNA"/>
</dbReference>
<sequence>MSLSDSGHCIRGPGGQSGRVEGDRRSLRSPVGLATAAKLAQTATHRHQHDPVGVSVRALPSFEEPDGPGNHGGGDPLHPPTSLCRPLRLDHPQPEG</sequence>
<accession>A0AAV4VI11</accession>
<gene>
    <name evidence="2" type="ORF">CEXT_243711</name>
</gene>
<name>A0AAV4VI11_CAEEX</name>
<evidence type="ECO:0000256" key="1">
    <source>
        <dbReference type="SAM" id="MobiDB-lite"/>
    </source>
</evidence>
<dbReference type="Proteomes" id="UP001054945">
    <property type="component" value="Unassembled WGS sequence"/>
</dbReference>
<feature type="compositionally biased region" description="Low complexity" evidence="1">
    <location>
        <begin position="33"/>
        <end position="43"/>
    </location>
</feature>
<evidence type="ECO:0000313" key="3">
    <source>
        <dbReference type="Proteomes" id="UP001054945"/>
    </source>
</evidence>
<feature type="compositionally biased region" description="Basic and acidic residues" evidence="1">
    <location>
        <begin position="87"/>
        <end position="96"/>
    </location>
</feature>
<dbReference type="AlphaFoldDB" id="A0AAV4VI11"/>
<keyword evidence="3" id="KW-1185">Reference proteome</keyword>
<organism evidence="2 3">
    <name type="scientific">Caerostris extrusa</name>
    <name type="common">Bark spider</name>
    <name type="synonym">Caerostris bankana</name>
    <dbReference type="NCBI Taxonomy" id="172846"/>
    <lineage>
        <taxon>Eukaryota</taxon>
        <taxon>Metazoa</taxon>
        <taxon>Ecdysozoa</taxon>
        <taxon>Arthropoda</taxon>
        <taxon>Chelicerata</taxon>
        <taxon>Arachnida</taxon>
        <taxon>Araneae</taxon>
        <taxon>Araneomorphae</taxon>
        <taxon>Entelegynae</taxon>
        <taxon>Araneoidea</taxon>
        <taxon>Araneidae</taxon>
        <taxon>Caerostris</taxon>
    </lineage>
</organism>
<protein>
    <submittedName>
        <fullName evidence="2">Uncharacterized protein</fullName>
    </submittedName>
</protein>
<reference evidence="2 3" key="1">
    <citation type="submission" date="2021-06" db="EMBL/GenBank/DDBJ databases">
        <title>Caerostris extrusa draft genome.</title>
        <authorList>
            <person name="Kono N."/>
            <person name="Arakawa K."/>
        </authorList>
    </citation>
    <scope>NUCLEOTIDE SEQUENCE [LARGE SCALE GENOMIC DNA]</scope>
</reference>
<feature type="region of interest" description="Disordered" evidence="1">
    <location>
        <begin position="1"/>
        <end position="96"/>
    </location>
</feature>
<comment type="caution">
    <text evidence="2">The sequence shown here is derived from an EMBL/GenBank/DDBJ whole genome shotgun (WGS) entry which is preliminary data.</text>
</comment>